<evidence type="ECO:0000313" key="3">
    <source>
        <dbReference type="Proteomes" id="UP001500279"/>
    </source>
</evidence>
<feature type="signal peptide" evidence="1">
    <location>
        <begin position="1"/>
        <end position="21"/>
    </location>
</feature>
<dbReference type="EMBL" id="BAAAEW010000004">
    <property type="protein sequence ID" value="GAA0742630.1"/>
    <property type="molecule type" value="Genomic_DNA"/>
</dbReference>
<evidence type="ECO:0000313" key="2">
    <source>
        <dbReference type="EMBL" id="GAA0742630.1"/>
    </source>
</evidence>
<dbReference type="Gene3D" id="3.50.30.30">
    <property type="match status" value="1"/>
</dbReference>
<reference evidence="3" key="1">
    <citation type="journal article" date="2019" name="Int. J. Syst. Evol. Microbiol.">
        <title>The Global Catalogue of Microorganisms (GCM) 10K type strain sequencing project: providing services to taxonomists for standard genome sequencing and annotation.</title>
        <authorList>
            <consortium name="The Broad Institute Genomics Platform"/>
            <consortium name="The Broad Institute Genome Sequencing Center for Infectious Disease"/>
            <person name="Wu L."/>
            <person name="Ma J."/>
        </authorList>
    </citation>
    <scope>NUCLEOTIDE SEQUENCE [LARGE SCALE GENOMIC DNA]</scope>
    <source>
        <strain evidence="3">JCM 15503</strain>
    </source>
</reference>
<keyword evidence="1" id="KW-0732">Signal</keyword>
<dbReference type="SUPFAM" id="SSF53187">
    <property type="entry name" value="Zn-dependent exopeptidases"/>
    <property type="match status" value="1"/>
</dbReference>
<dbReference type="RefSeq" id="WP_231010368.1">
    <property type="nucleotide sequence ID" value="NZ_BAAAEW010000004.1"/>
</dbReference>
<dbReference type="Proteomes" id="UP001500279">
    <property type="component" value="Unassembled WGS sequence"/>
</dbReference>
<name>A0ABP3UU59_9BURK</name>
<evidence type="ECO:0000256" key="1">
    <source>
        <dbReference type="SAM" id="SignalP"/>
    </source>
</evidence>
<proteinExistence type="predicted"/>
<organism evidence="2 3">
    <name type="scientific">Ideonella azotifigens</name>
    <dbReference type="NCBI Taxonomy" id="513160"/>
    <lineage>
        <taxon>Bacteria</taxon>
        <taxon>Pseudomonadati</taxon>
        <taxon>Pseudomonadota</taxon>
        <taxon>Betaproteobacteria</taxon>
        <taxon>Burkholderiales</taxon>
        <taxon>Sphaerotilaceae</taxon>
        <taxon>Ideonella</taxon>
    </lineage>
</organism>
<dbReference type="Gene3D" id="3.40.630.10">
    <property type="entry name" value="Zn peptidases"/>
    <property type="match status" value="1"/>
</dbReference>
<comment type="caution">
    <text evidence="2">The sequence shown here is derived from an EMBL/GenBank/DDBJ whole genome shotgun (WGS) entry which is preliminary data.</text>
</comment>
<protein>
    <submittedName>
        <fullName evidence="2">Uncharacterized protein</fullName>
    </submittedName>
</protein>
<feature type="chain" id="PRO_5047239948" evidence="1">
    <location>
        <begin position="22"/>
        <end position="428"/>
    </location>
</feature>
<keyword evidence="3" id="KW-1185">Reference proteome</keyword>
<accession>A0ABP3UU59</accession>
<dbReference type="PROSITE" id="PS51257">
    <property type="entry name" value="PROKAR_LIPOPROTEIN"/>
    <property type="match status" value="1"/>
</dbReference>
<gene>
    <name evidence="2" type="ORF">GCM10009107_06340</name>
</gene>
<sequence>MRWPGSFLVALALLVSGCATPPAPPPDPLAGPQLYADLRHYASFGEHRFGSAADQATSDWLAAELRHAGLQTSFQPFTMDRQYQLDSASVTVGEAQLQARPFWWPPAEQASFRLSAPITPEGSADASGQIVWLTLPYDQSAYLGKAQRDAIAAAALRHPAAILLSIASPGEQPYAYNVAQADTPWPVPVLTVGTADAGLLRAAQAAGHKVNIAVDGRYEQQVAGRNVVARLDRHAARTIVVSTPTTGWFTSACERGSGIAVFLALARSVAASDLGVNFVFVATAGHEIGHGGMEVFLQREPPPADSVSWLHLGASLACYEWRKEGAQWVTDRAVDARRTLFYSAALAPAANAGSEGLLPLRRVQVGSAAPPGELREIHAAGYGRYLGLASGHRFFHNPGDTPATTGPEALAPVARALDRTLKLLARPE</sequence>